<gene>
    <name evidence="9" type="ORF">XENOCAPTIV_016400</name>
</gene>
<comment type="subcellular location">
    <subcellularLocation>
        <location evidence="1">Membrane</location>
        <topology evidence="1">Multi-pass membrane protein</topology>
    </subcellularLocation>
</comment>
<protein>
    <recommendedName>
        <fullName evidence="8">GP-PDE domain-containing protein</fullName>
    </recommendedName>
</protein>
<evidence type="ECO:0000259" key="8">
    <source>
        <dbReference type="PROSITE" id="PS51704"/>
    </source>
</evidence>
<name>A0ABV0R988_9TELE</name>
<dbReference type="Proteomes" id="UP001434883">
    <property type="component" value="Unassembled WGS sequence"/>
</dbReference>
<evidence type="ECO:0000256" key="3">
    <source>
        <dbReference type="ARBA" id="ARBA00022692"/>
    </source>
</evidence>
<dbReference type="Gene3D" id="3.20.20.190">
    <property type="entry name" value="Phosphatidylinositol (PI) phosphodiesterase"/>
    <property type="match status" value="1"/>
</dbReference>
<sequence>MDPTTLKPRPEVFGHQGAPVLAPENTLWSFQRALQMNVTGLEADVTIREFIRGYKSADDPFWTVNTMSLQEKNLTAKQSVCSLEQLLKLASYHNSTVVFRLRRPPPEHPCYTTWINDTLEAVQDSGVLQNLVGGKHICGLVYVLHYIEKET</sequence>
<dbReference type="InterPro" id="IPR017946">
    <property type="entry name" value="PLC-like_Pdiesterase_TIM-brl"/>
</dbReference>
<evidence type="ECO:0000256" key="7">
    <source>
        <dbReference type="ARBA" id="ARBA00023180"/>
    </source>
</evidence>
<evidence type="ECO:0000256" key="2">
    <source>
        <dbReference type="ARBA" id="ARBA00007277"/>
    </source>
</evidence>
<evidence type="ECO:0000256" key="1">
    <source>
        <dbReference type="ARBA" id="ARBA00004141"/>
    </source>
</evidence>
<comment type="caution">
    <text evidence="9">The sequence shown here is derived from an EMBL/GenBank/DDBJ whole genome shotgun (WGS) entry which is preliminary data.</text>
</comment>
<dbReference type="InterPro" id="IPR030395">
    <property type="entry name" value="GP_PDE_dom"/>
</dbReference>
<keyword evidence="7" id="KW-0325">Glycoprotein</keyword>
<keyword evidence="4" id="KW-0378">Hydrolase</keyword>
<proteinExistence type="inferred from homology"/>
<organism evidence="9 10">
    <name type="scientific">Xenoophorus captivus</name>
    <dbReference type="NCBI Taxonomy" id="1517983"/>
    <lineage>
        <taxon>Eukaryota</taxon>
        <taxon>Metazoa</taxon>
        <taxon>Chordata</taxon>
        <taxon>Craniata</taxon>
        <taxon>Vertebrata</taxon>
        <taxon>Euteleostomi</taxon>
        <taxon>Actinopterygii</taxon>
        <taxon>Neopterygii</taxon>
        <taxon>Teleostei</taxon>
        <taxon>Neoteleostei</taxon>
        <taxon>Acanthomorphata</taxon>
        <taxon>Ovalentaria</taxon>
        <taxon>Atherinomorphae</taxon>
        <taxon>Cyprinodontiformes</taxon>
        <taxon>Goodeidae</taxon>
        <taxon>Xenoophorus</taxon>
    </lineage>
</organism>
<keyword evidence="5" id="KW-1133">Transmembrane helix</keyword>
<comment type="similarity">
    <text evidence="2">Belongs to the glycerophosphoryl diester phosphodiesterase family.</text>
</comment>
<evidence type="ECO:0000256" key="6">
    <source>
        <dbReference type="ARBA" id="ARBA00023136"/>
    </source>
</evidence>
<dbReference type="SUPFAM" id="SSF51695">
    <property type="entry name" value="PLC-like phosphodiesterases"/>
    <property type="match status" value="1"/>
</dbReference>
<accession>A0ABV0R988</accession>
<evidence type="ECO:0000313" key="9">
    <source>
        <dbReference type="EMBL" id="MEQ2204650.1"/>
    </source>
</evidence>
<dbReference type="PANTHER" id="PTHR23344">
    <property type="entry name" value="GLYCEROPHOSPHORYL DIESTER PHOSPHODIESTERASE"/>
    <property type="match status" value="1"/>
</dbReference>
<evidence type="ECO:0000313" key="10">
    <source>
        <dbReference type="Proteomes" id="UP001434883"/>
    </source>
</evidence>
<evidence type="ECO:0000256" key="4">
    <source>
        <dbReference type="ARBA" id="ARBA00022801"/>
    </source>
</evidence>
<dbReference type="PROSITE" id="PS51704">
    <property type="entry name" value="GP_PDE"/>
    <property type="match status" value="1"/>
</dbReference>
<dbReference type="EMBL" id="JAHRIN010037014">
    <property type="protein sequence ID" value="MEQ2204650.1"/>
    <property type="molecule type" value="Genomic_DNA"/>
</dbReference>
<evidence type="ECO:0000256" key="5">
    <source>
        <dbReference type="ARBA" id="ARBA00022989"/>
    </source>
</evidence>
<keyword evidence="6" id="KW-0472">Membrane</keyword>
<keyword evidence="10" id="KW-1185">Reference proteome</keyword>
<reference evidence="9 10" key="1">
    <citation type="submission" date="2021-06" db="EMBL/GenBank/DDBJ databases">
        <authorList>
            <person name="Palmer J.M."/>
        </authorList>
    </citation>
    <scope>NUCLEOTIDE SEQUENCE [LARGE SCALE GENOMIC DNA]</scope>
    <source>
        <strain evidence="9 10">XC_2019</strain>
        <tissue evidence="9">Muscle</tissue>
    </source>
</reference>
<keyword evidence="3" id="KW-0812">Transmembrane</keyword>
<feature type="domain" description="GP-PDE" evidence="8">
    <location>
        <begin position="10"/>
        <end position="151"/>
    </location>
</feature>
<dbReference type="PANTHER" id="PTHR23344:SF6">
    <property type="entry name" value="GLYCEROPHOSPHODIESTER PHOSPHODIESTERASE DOMAIN-CONTAINING PROTEIN 5"/>
    <property type="match status" value="1"/>
</dbReference>